<organism evidence="2 3">
    <name type="scientific">Shewanella denitrificans (strain OS217 / ATCC BAA-1090 / DSM 15013)</name>
    <dbReference type="NCBI Taxonomy" id="318161"/>
    <lineage>
        <taxon>Bacteria</taxon>
        <taxon>Pseudomonadati</taxon>
        <taxon>Pseudomonadota</taxon>
        <taxon>Gammaproteobacteria</taxon>
        <taxon>Alteromonadales</taxon>
        <taxon>Shewanellaceae</taxon>
        <taxon>Shewanella</taxon>
    </lineage>
</organism>
<protein>
    <recommendedName>
        <fullName evidence="1">Carrier domain-containing protein</fullName>
    </recommendedName>
</protein>
<dbReference type="AlphaFoldDB" id="Q12Q15"/>
<dbReference type="InterPro" id="IPR009081">
    <property type="entry name" value="PP-bd_ACP"/>
</dbReference>
<dbReference type="Proteomes" id="UP000001982">
    <property type="component" value="Chromosome"/>
</dbReference>
<dbReference type="KEGG" id="sdn:Sden_1175"/>
<evidence type="ECO:0000313" key="3">
    <source>
        <dbReference type="Proteomes" id="UP000001982"/>
    </source>
</evidence>
<dbReference type="InterPro" id="IPR036736">
    <property type="entry name" value="ACP-like_sf"/>
</dbReference>
<dbReference type="Gene3D" id="1.10.1200.10">
    <property type="entry name" value="ACP-like"/>
    <property type="match status" value="1"/>
</dbReference>
<evidence type="ECO:0000259" key="1">
    <source>
        <dbReference type="PROSITE" id="PS50075"/>
    </source>
</evidence>
<keyword evidence="3" id="KW-1185">Reference proteome</keyword>
<reference evidence="2 3" key="1">
    <citation type="submission" date="2006-03" db="EMBL/GenBank/DDBJ databases">
        <title>Complete sequence of Shewanella denitrificans OS217.</title>
        <authorList>
            <consortium name="US DOE Joint Genome Institute"/>
            <person name="Copeland A."/>
            <person name="Lucas S."/>
            <person name="Lapidus A."/>
            <person name="Barry K."/>
            <person name="Detter J.C."/>
            <person name="Glavina del Rio T."/>
            <person name="Hammon N."/>
            <person name="Israni S."/>
            <person name="Dalin E."/>
            <person name="Tice H."/>
            <person name="Pitluck S."/>
            <person name="Brettin T."/>
            <person name="Bruce D."/>
            <person name="Han C."/>
            <person name="Tapia R."/>
            <person name="Gilna P."/>
            <person name="Kiss H."/>
            <person name="Schmutz J."/>
            <person name="Larimer F."/>
            <person name="Land M."/>
            <person name="Hauser L."/>
            <person name="Kyrpides N."/>
            <person name="Lykidis A."/>
            <person name="Richardson P."/>
        </authorList>
    </citation>
    <scope>NUCLEOTIDE SEQUENCE [LARGE SCALE GENOMIC DNA]</scope>
    <source>
        <strain evidence="3">OS217 / ATCC BAA-1090 / DSM 15013</strain>
    </source>
</reference>
<evidence type="ECO:0000313" key="2">
    <source>
        <dbReference type="EMBL" id="ABE54461.1"/>
    </source>
</evidence>
<proteinExistence type="predicted"/>
<name>Q12Q15_SHEDO</name>
<dbReference type="EMBL" id="CP000302">
    <property type="protein sequence ID" value="ABE54461.1"/>
    <property type="molecule type" value="Genomic_DNA"/>
</dbReference>
<dbReference type="DNASU" id="4017699"/>
<dbReference type="PROSITE" id="PS50075">
    <property type="entry name" value="CARRIER"/>
    <property type="match status" value="1"/>
</dbReference>
<gene>
    <name evidence="2" type="ordered locus">Sden_1175</name>
</gene>
<accession>Q12Q15</accession>
<feature type="domain" description="Carrier" evidence="1">
    <location>
        <begin position="48"/>
        <end position="122"/>
    </location>
</feature>
<dbReference type="HOGENOM" id="CLU_1958071_0_0_6"/>
<dbReference type="RefSeq" id="WP_011495621.1">
    <property type="nucleotide sequence ID" value="NC_007954.1"/>
</dbReference>
<dbReference type="STRING" id="318161.Sden_1175"/>
<dbReference type="SUPFAM" id="SSF47336">
    <property type="entry name" value="ACP-like"/>
    <property type="match status" value="1"/>
</dbReference>
<dbReference type="SMR" id="Q12Q15"/>
<sequence length="128" mass="14793">MSSKKVTLSVKNGNLSITSNLDEVPSWFRELLSSHKPQLISMLNSENSESDEVEKRLKRLWVNLTKQEPQKNTSFFNLTTSSLDIIKLKQKIFSEFNLDIPVGDLYKKKIFSDQVHHIETQIAKEVKD</sequence>
<dbReference type="Pfam" id="PF00550">
    <property type="entry name" value="PP-binding"/>
    <property type="match status" value="1"/>
</dbReference>